<evidence type="ECO:0000256" key="2">
    <source>
        <dbReference type="SAM" id="Phobius"/>
    </source>
</evidence>
<accession>A0A4R4DX90</accession>
<feature type="region of interest" description="Disordered" evidence="1">
    <location>
        <begin position="21"/>
        <end position="42"/>
    </location>
</feature>
<dbReference type="PANTHER" id="PTHR36834:SF1">
    <property type="entry name" value="INTEGRAL MEMBRANE PROTEIN"/>
    <property type="match status" value="1"/>
</dbReference>
<dbReference type="Pfam" id="PF04892">
    <property type="entry name" value="VanZ"/>
    <property type="match status" value="1"/>
</dbReference>
<evidence type="ECO:0000313" key="4">
    <source>
        <dbReference type="EMBL" id="TCZ69346.1"/>
    </source>
</evidence>
<dbReference type="AlphaFoldDB" id="A0A4R4DX90"/>
<feature type="transmembrane region" description="Helical" evidence="2">
    <location>
        <begin position="59"/>
        <end position="77"/>
    </location>
</feature>
<dbReference type="EMBL" id="SKFH01000022">
    <property type="protein sequence ID" value="TCZ69346.1"/>
    <property type="molecule type" value="Genomic_DNA"/>
</dbReference>
<name>A0A4R4DX90_9BACT</name>
<feature type="domain" description="VanZ-like" evidence="3">
    <location>
        <begin position="64"/>
        <end position="194"/>
    </location>
</feature>
<protein>
    <submittedName>
        <fullName evidence="4">VanZ family protein</fullName>
    </submittedName>
</protein>
<keyword evidence="5" id="KW-1185">Reference proteome</keyword>
<feature type="transmembrane region" description="Helical" evidence="2">
    <location>
        <begin position="124"/>
        <end position="142"/>
    </location>
</feature>
<proteinExistence type="predicted"/>
<dbReference type="PANTHER" id="PTHR36834">
    <property type="entry name" value="MEMBRANE PROTEIN-RELATED"/>
    <property type="match status" value="1"/>
</dbReference>
<sequence>MGVGDRSLHLEALEKAGIGRQQLPPGRRQADQKGAKRARAAMSGSAAPGFGVRRDLRRVAAALFVPYLCVLTLLFVVKRPAAFREQLAHFRWTEMGHTVNLLPGRTILYYITLQENYQTGVAQLGGNLAGFVPFGFLLPLFYRPARRALRLAELASALSLLFELFQYATNVGSFDVDDLLLNVSGAVCGFFVLRCMLQRSL</sequence>
<reference evidence="4 5" key="1">
    <citation type="submission" date="2019-03" db="EMBL/GenBank/DDBJ databases">
        <authorList>
            <person name="Kim M.K.M."/>
        </authorList>
    </citation>
    <scope>NUCLEOTIDE SEQUENCE [LARGE SCALE GENOMIC DNA]</scope>
    <source>
        <strain evidence="4 5">17J68-15</strain>
    </source>
</reference>
<evidence type="ECO:0000259" key="3">
    <source>
        <dbReference type="Pfam" id="PF04892"/>
    </source>
</evidence>
<evidence type="ECO:0000313" key="5">
    <source>
        <dbReference type="Proteomes" id="UP000295164"/>
    </source>
</evidence>
<evidence type="ECO:0000256" key="1">
    <source>
        <dbReference type="SAM" id="MobiDB-lite"/>
    </source>
</evidence>
<organism evidence="4 5">
    <name type="scientific">Flaviaesturariibacter aridisoli</name>
    <dbReference type="NCBI Taxonomy" id="2545761"/>
    <lineage>
        <taxon>Bacteria</taxon>
        <taxon>Pseudomonadati</taxon>
        <taxon>Bacteroidota</taxon>
        <taxon>Chitinophagia</taxon>
        <taxon>Chitinophagales</taxon>
        <taxon>Chitinophagaceae</taxon>
        <taxon>Flaviaestuariibacter</taxon>
    </lineage>
</organism>
<dbReference type="OrthoDB" id="9805025at2"/>
<dbReference type="Proteomes" id="UP000295164">
    <property type="component" value="Unassembled WGS sequence"/>
</dbReference>
<keyword evidence="2" id="KW-0472">Membrane</keyword>
<keyword evidence="2" id="KW-0812">Transmembrane</keyword>
<gene>
    <name evidence="4" type="ORF">E0486_12590</name>
</gene>
<dbReference type="InterPro" id="IPR053150">
    <property type="entry name" value="Teicoplanin_resist-assoc"/>
</dbReference>
<dbReference type="InterPro" id="IPR006976">
    <property type="entry name" value="VanZ-like"/>
</dbReference>
<keyword evidence="2" id="KW-1133">Transmembrane helix</keyword>
<comment type="caution">
    <text evidence="4">The sequence shown here is derived from an EMBL/GenBank/DDBJ whole genome shotgun (WGS) entry which is preliminary data.</text>
</comment>